<proteinExistence type="inferred from homology"/>
<feature type="region of interest" description="Actin-binding" evidence="6">
    <location>
        <begin position="839"/>
        <end position="861"/>
    </location>
</feature>
<dbReference type="PANTHER" id="PTHR13140:SF845">
    <property type="entry name" value="MYOSIN-LIKE PROTEIN"/>
    <property type="match status" value="1"/>
</dbReference>
<dbReference type="Proteomes" id="UP001516023">
    <property type="component" value="Unassembled WGS sequence"/>
</dbReference>
<sequence>METGARVWLRSPLSQWGWLPARITQKEEITTRGKIMVRLTLVDDCGRRNGGDNDEFGDYFDQVPPFEVTISMDPASLKNADHDDVKLRNVTSKEDSGGNASAVLSRVNDEPIGLVHDLIHLTHLHEPAILHSLRLRYDGDVIYTSTGPILIAINPFKRMDDLYGEQVMERYRIIGEGGMNSTTTRSANVTPVEPSRQSEFKRFGESPSTRSLYTKTLKKSDNSKKLWGNIPSSGSDSTRTLPPRNDETKSNPQQKRQSSDKLPPHAYKTADDAYRAMMRGLENRVLMGNAAKREDGKNGNRELQGSGDHGSNAVPTNQSILVSGESGAGKTVTTKIVLNYFAMLSKKITTTHSEECTRRRQSFSPRTAAEGEEVCIEQQVLQSNPILEAFGNARTLRNDNSSRFGKYIDIHFTNKGKLSGAKIETYLLEKVRLIHPSEGERNYHVFYQFLARASAEERRAYMLDEKTVMSPRYSNGIRGGYGRPKIGVEDFKLLNQTGTYDRRDKVSDGKMHDEMLEAMLTIGFDPDTIHSLMRLVAAILHCGNMTFTSTERKDYRGHSDACHLDKTPSAMAAAKLLGVTFEDLAEALTTRAIRAGNEIVHTPMDMTQSKKACEALMKATYGASFDFIVAKVNESISSYPSEPQAKNYSSASIGVLDIFGFETFESNNFEQICINYTNEALQQQFNKYVFKLEQDEYEREGILWKFISFPDNQEILDLIDKKHTGILAVLDEQCIVPSTDQKFTRFLYAKCDKHPRFTASAGQRVHHKFTIEHYAGPVEYSTDNWLEKNKDQMPSASVDLLRGSNFDLLSHIQQYIRAEREGRGSIATKSVAAQFCSQLRELRSRIDTTVPHYIRCLKPNDELVPDRFDPKMIVDQLRCGGVLEAVRVSRAGYPTRYPHDVFKARYYFLGDSEVKRNKTLKTVTPFGKKVSTTNGDESIKNLISKIAFDIWEAEHASKERQESPLPAKQPREQFRPNTMSGKSNFLAARTAFSSELERKSSLTDEYLSGATHPQTPQEFLALDFSSRCAIAGLQLGRTKVFLRREAFDRIEALRARKFGKSAVTIQKVVRGMQARAVFRTNRSSTRLPKQCKSLREHMIGSFSSMRDEYMRTASSMSVDSRNDSDVANEPGTMELRTLKSVEGKFQVWPPLKRSDSVIN</sequence>
<reference evidence="9 10" key="1">
    <citation type="journal article" date="2020" name="G3 (Bethesda)">
        <title>Improved Reference Genome for Cyclotella cryptica CCMP332, a Model for Cell Wall Morphogenesis, Salinity Adaptation, and Lipid Production in Diatoms (Bacillariophyta).</title>
        <authorList>
            <person name="Roberts W.R."/>
            <person name="Downey K.M."/>
            <person name="Ruck E.C."/>
            <person name="Traller J.C."/>
            <person name="Alverson A.J."/>
        </authorList>
    </citation>
    <scope>NUCLEOTIDE SEQUENCE [LARGE SCALE GENOMIC DNA]</scope>
    <source>
        <strain evidence="9 10">CCMP332</strain>
    </source>
</reference>
<dbReference type="CDD" id="cd00124">
    <property type="entry name" value="MYSc"/>
    <property type="match status" value="1"/>
</dbReference>
<dbReference type="Pfam" id="PF00063">
    <property type="entry name" value="Myosin_head"/>
    <property type="match status" value="2"/>
</dbReference>
<feature type="region of interest" description="Disordered" evidence="7">
    <location>
        <begin position="957"/>
        <end position="980"/>
    </location>
</feature>
<keyword evidence="1 6" id="KW-0547">Nucleotide-binding</keyword>
<dbReference type="EMBL" id="JABMIG020000050">
    <property type="protein sequence ID" value="KAL3797959.1"/>
    <property type="molecule type" value="Genomic_DNA"/>
</dbReference>
<feature type="region of interest" description="Disordered" evidence="7">
    <location>
        <begin position="223"/>
        <end position="266"/>
    </location>
</feature>
<dbReference type="GO" id="GO:0003774">
    <property type="term" value="F:cytoskeletal motor activity"/>
    <property type="evidence" value="ECO:0007669"/>
    <property type="project" value="UniProtKB-UniRule"/>
</dbReference>
<dbReference type="PRINTS" id="PR00193">
    <property type="entry name" value="MYOSINHEAVY"/>
</dbReference>
<keyword evidence="2 6" id="KW-0067">ATP-binding</keyword>
<comment type="caution">
    <text evidence="9">The sequence shown here is derived from an EMBL/GenBank/DDBJ whole genome shotgun (WGS) entry which is preliminary data.</text>
</comment>
<dbReference type="InterPro" id="IPR036961">
    <property type="entry name" value="Kinesin_motor_dom_sf"/>
</dbReference>
<name>A0ABD3QD13_9STRA</name>
<evidence type="ECO:0000256" key="2">
    <source>
        <dbReference type="ARBA" id="ARBA00022840"/>
    </source>
</evidence>
<evidence type="ECO:0000313" key="9">
    <source>
        <dbReference type="EMBL" id="KAL3797959.1"/>
    </source>
</evidence>
<dbReference type="PROSITE" id="PS50096">
    <property type="entry name" value="IQ"/>
    <property type="match status" value="1"/>
</dbReference>
<dbReference type="SUPFAM" id="SSF52540">
    <property type="entry name" value="P-loop containing nucleoside triphosphate hydrolases"/>
    <property type="match status" value="2"/>
</dbReference>
<evidence type="ECO:0000256" key="1">
    <source>
        <dbReference type="ARBA" id="ARBA00022741"/>
    </source>
</evidence>
<dbReference type="Gene3D" id="1.20.120.720">
    <property type="entry name" value="Myosin VI head, motor domain, U50 subdomain"/>
    <property type="match status" value="1"/>
</dbReference>
<dbReference type="GO" id="GO:0016459">
    <property type="term" value="C:myosin complex"/>
    <property type="evidence" value="ECO:0007669"/>
    <property type="project" value="UniProtKB-KW"/>
</dbReference>
<evidence type="ECO:0000256" key="4">
    <source>
        <dbReference type="ARBA" id="ARBA00023175"/>
    </source>
</evidence>
<dbReference type="SMART" id="SM00242">
    <property type="entry name" value="MYSc"/>
    <property type="match status" value="1"/>
</dbReference>
<dbReference type="Gene3D" id="1.20.58.530">
    <property type="match status" value="1"/>
</dbReference>
<accession>A0ABD3QD13</accession>
<organism evidence="9 10">
    <name type="scientific">Cyclotella cryptica</name>
    <dbReference type="NCBI Taxonomy" id="29204"/>
    <lineage>
        <taxon>Eukaryota</taxon>
        <taxon>Sar</taxon>
        <taxon>Stramenopiles</taxon>
        <taxon>Ochrophyta</taxon>
        <taxon>Bacillariophyta</taxon>
        <taxon>Coscinodiscophyceae</taxon>
        <taxon>Thalassiosirophycidae</taxon>
        <taxon>Stephanodiscales</taxon>
        <taxon>Stephanodiscaceae</taxon>
        <taxon>Cyclotella</taxon>
    </lineage>
</organism>
<dbReference type="AlphaFoldDB" id="A0ABD3QD13"/>
<keyword evidence="4 6" id="KW-0505">Motor protein</keyword>
<dbReference type="Gene3D" id="1.20.5.4820">
    <property type="match status" value="1"/>
</dbReference>
<protein>
    <recommendedName>
        <fullName evidence="8">Myosin motor domain-containing protein</fullName>
    </recommendedName>
</protein>
<evidence type="ECO:0000256" key="7">
    <source>
        <dbReference type="SAM" id="MobiDB-lite"/>
    </source>
</evidence>
<feature type="domain" description="Myosin motor" evidence="8">
    <location>
        <begin position="113"/>
        <end position="961"/>
    </location>
</feature>
<feature type="compositionally biased region" description="Basic and acidic residues" evidence="7">
    <location>
        <begin position="257"/>
        <end position="266"/>
    </location>
</feature>
<dbReference type="Gene3D" id="3.40.850.10">
    <property type="entry name" value="Kinesin motor domain"/>
    <property type="match status" value="2"/>
</dbReference>
<evidence type="ECO:0000313" key="10">
    <source>
        <dbReference type="Proteomes" id="UP001516023"/>
    </source>
</evidence>
<keyword evidence="5 6" id="KW-0009">Actin-binding</keyword>
<feature type="binding site" evidence="6">
    <location>
        <begin position="324"/>
        <end position="331"/>
    </location>
    <ligand>
        <name>ATP</name>
        <dbReference type="ChEBI" id="CHEBI:30616"/>
    </ligand>
</feature>
<dbReference type="PROSITE" id="PS51456">
    <property type="entry name" value="MYOSIN_MOTOR"/>
    <property type="match status" value="1"/>
</dbReference>
<feature type="compositionally biased region" description="Polar residues" evidence="7">
    <location>
        <begin position="179"/>
        <end position="189"/>
    </location>
</feature>
<dbReference type="GO" id="GO:0005524">
    <property type="term" value="F:ATP binding"/>
    <property type="evidence" value="ECO:0007669"/>
    <property type="project" value="UniProtKB-UniRule"/>
</dbReference>
<evidence type="ECO:0000256" key="3">
    <source>
        <dbReference type="ARBA" id="ARBA00023123"/>
    </source>
</evidence>
<evidence type="ECO:0000256" key="5">
    <source>
        <dbReference type="ARBA" id="ARBA00023203"/>
    </source>
</evidence>
<dbReference type="PANTHER" id="PTHR13140">
    <property type="entry name" value="MYOSIN"/>
    <property type="match status" value="1"/>
</dbReference>
<feature type="region of interest" description="Disordered" evidence="7">
    <location>
        <begin position="178"/>
        <end position="208"/>
    </location>
</feature>
<keyword evidence="10" id="KW-1185">Reference proteome</keyword>
<dbReference type="InterPro" id="IPR027417">
    <property type="entry name" value="P-loop_NTPase"/>
</dbReference>
<feature type="compositionally biased region" description="Polar residues" evidence="7">
    <location>
        <begin position="230"/>
        <end position="240"/>
    </location>
</feature>
<feature type="compositionally biased region" description="Basic and acidic residues" evidence="7">
    <location>
        <begin position="291"/>
        <end position="300"/>
    </location>
</feature>
<evidence type="ECO:0000259" key="8">
    <source>
        <dbReference type="PROSITE" id="PS51456"/>
    </source>
</evidence>
<keyword evidence="3 6" id="KW-0518">Myosin</keyword>
<evidence type="ECO:0000256" key="6">
    <source>
        <dbReference type="PROSITE-ProRule" id="PRU00782"/>
    </source>
</evidence>
<comment type="similarity">
    <text evidence="6">Belongs to the TRAFAC class myosin-kinesin ATPase superfamily. Myosin family.</text>
</comment>
<dbReference type="Gene3D" id="1.10.10.820">
    <property type="match status" value="1"/>
</dbReference>
<dbReference type="InterPro" id="IPR001609">
    <property type="entry name" value="Myosin_head_motor_dom-like"/>
</dbReference>
<feature type="region of interest" description="Disordered" evidence="7">
    <location>
        <begin position="290"/>
        <end position="315"/>
    </location>
</feature>
<dbReference type="GO" id="GO:0003779">
    <property type="term" value="F:actin binding"/>
    <property type="evidence" value="ECO:0007669"/>
    <property type="project" value="UniProtKB-KW"/>
</dbReference>
<gene>
    <name evidence="9" type="ORF">HJC23_013197</name>
</gene>